<proteinExistence type="predicted"/>
<reference evidence="3" key="1">
    <citation type="journal article" date="2014" name="J. Invertebr. Pathol.">
        <title>Classification, genetic variation and pathogenicity of Lymantria dispar nucleopolyhedrovirus isolates from Asia, Europe, and North America.</title>
        <authorList>
            <person name="Harrison R.L."/>
            <person name="Keena M.A."/>
            <person name="Rowley D.L."/>
        </authorList>
    </citation>
    <scope>NUCLEOTIDE SEQUENCE</scope>
    <source>
        <strain evidence="2">HrB</strain>
        <strain evidence="3">HrB-NJSS</strain>
    </source>
</reference>
<name>A0A7S8F8T0_NPVLD</name>
<evidence type="ECO:0000256" key="1">
    <source>
        <dbReference type="SAM" id="MobiDB-lite"/>
    </source>
</evidence>
<feature type="region of interest" description="Disordered" evidence="1">
    <location>
        <begin position="219"/>
        <end position="265"/>
    </location>
</feature>
<reference evidence="3" key="2">
    <citation type="journal article" date="2020" name="J. Invertebr. Pathol.">
        <title>Pathology and genome sequence of a Lymantria dispar multiple nucleopolyhedrovirus (LdMNPV) isolate from Heilongjiang, China.</title>
        <authorList>
            <person name="Harrison R.L."/>
            <person name="Rowley D.L."/>
            <person name="Keena M.A."/>
        </authorList>
    </citation>
    <scope>NUCLEOTIDE SEQUENCE</scope>
    <source>
        <strain evidence="2">HrB</strain>
        <strain evidence="3">HrB-NJSS</strain>
    </source>
</reference>
<evidence type="ECO:0000313" key="3">
    <source>
        <dbReference type="EMBL" id="QPD02010.1"/>
    </source>
</evidence>
<dbReference type="EMBL" id="MT782113">
    <property type="protein sequence ID" value="QPD02010.1"/>
    <property type="molecule type" value="Genomic_DNA"/>
</dbReference>
<protein>
    <submittedName>
        <fullName evidence="3">39K</fullName>
    </submittedName>
</protein>
<organismHost>
    <name type="scientific">Lepidoptera</name>
    <name type="common">moths &amp; butterflies</name>
    <dbReference type="NCBI Taxonomy" id="7088"/>
</organismHost>
<sequence>MATQNPVESAASAALLKYETSPLNKSDWETNLCKIRLFEKKKISYRIKVSEVYGPDKKTVKRGKKNNHNNKYILFNSWYNSNKERRDNALSSHDMWNHIKSHSSAALVIGLFDYMEKLGKSIDAPVEPTPKKRGGSPCVEVDAEQAKRTNDKRSGLYDEFYRVLTVAFKSGSAPAASSIYDLRINNPNGVERLNKAVVQTGVDAFRDMLDGHSIAAPAAAAAAEPVATNKRKRKAAPAPPPKPKRKEPPVYDMISDVNDDSQMSD</sequence>
<dbReference type="EMBL" id="MT782112">
    <property type="protein sequence ID" value="QPD01836.1"/>
    <property type="molecule type" value="Genomic_DNA"/>
</dbReference>
<dbReference type="Pfam" id="PF05311">
    <property type="entry name" value="Baculo_PP31"/>
    <property type="match status" value="1"/>
</dbReference>
<evidence type="ECO:0000313" key="2">
    <source>
        <dbReference type="EMBL" id="QPD01836.1"/>
    </source>
</evidence>
<organism evidence="3">
    <name type="scientific">Lymantria dispar multicapsid nuclear polyhedrosis virus</name>
    <name type="common">LdMNPV</name>
    <dbReference type="NCBI Taxonomy" id="10449"/>
    <lineage>
        <taxon>Viruses</taxon>
        <taxon>Viruses incertae sedis</taxon>
        <taxon>Naldaviricetes</taxon>
        <taxon>Lefavirales</taxon>
        <taxon>Baculoviridae</taxon>
        <taxon>Alphabaculovirus</taxon>
        <taxon>Alphabaculovirus lydisparis</taxon>
    </lineage>
</organism>
<dbReference type="InterPro" id="IPR007975">
    <property type="entry name" value="Baculo_pp39"/>
</dbReference>
<accession>A0A7S8F8T0</accession>